<organism evidence="2 3">
    <name type="scientific">Methylorubrum extorquens</name>
    <name type="common">Methylobacterium dichloromethanicum</name>
    <name type="synonym">Methylobacterium extorquens</name>
    <dbReference type="NCBI Taxonomy" id="408"/>
    <lineage>
        <taxon>Bacteria</taxon>
        <taxon>Pseudomonadati</taxon>
        <taxon>Pseudomonadota</taxon>
        <taxon>Alphaproteobacteria</taxon>
        <taxon>Hyphomicrobiales</taxon>
        <taxon>Methylobacteriaceae</taxon>
        <taxon>Methylorubrum</taxon>
    </lineage>
</organism>
<evidence type="ECO:0000313" key="3">
    <source>
        <dbReference type="Proteomes" id="UP000233769"/>
    </source>
</evidence>
<protein>
    <submittedName>
        <fullName evidence="2">Uncharacterized protein</fullName>
    </submittedName>
</protein>
<sequence>MRVAKAPGWLGHKPARPLSDTGPEAWIPQTHDQSVRPIWTVLLESASRCCASLRVLRRPRSVRPSA</sequence>
<dbReference type="AlphaFoldDB" id="A0A2N9AMZ4"/>
<gene>
    <name evidence="2" type="ORF">TK0001_2060</name>
</gene>
<reference evidence="3" key="1">
    <citation type="submission" date="2017-10" db="EMBL/GenBank/DDBJ databases">
        <authorList>
            <person name="Regsiter A."/>
            <person name="William W."/>
        </authorList>
    </citation>
    <scope>NUCLEOTIDE SEQUENCE [LARGE SCALE GENOMIC DNA]</scope>
</reference>
<dbReference type="EMBL" id="LT962688">
    <property type="protein sequence ID" value="SOR28662.1"/>
    <property type="molecule type" value="Genomic_DNA"/>
</dbReference>
<evidence type="ECO:0000313" key="2">
    <source>
        <dbReference type="EMBL" id="SOR28662.1"/>
    </source>
</evidence>
<proteinExistence type="predicted"/>
<dbReference type="Proteomes" id="UP000233769">
    <property type="component" value="Chromosome tk0001"/>
</dbReference>
<accession>A0A2N9AMZ4</accession>
<evidence type="ECO:0000256" key="1">
    <source>
        <dbReference type="SAM" id="MobiDB-lite"/>
    </source>
</evidence>
<feature type="region of interest" description="Disordered" evidence="1">
    <location>
        <begin position="1"/>
        <end position="29"/>
    </location>
</feature>
<name>A0A2N9AMZ4_METEX</name>